<evidence type="ECO:0008006" key="4">
    <source>
        <dbReference type="Google" id="ProtNLM"/>
    </source>
</evidence>
<keyword evidence="1" id="KW-0472">Membrane</keyword>
<keyword evidence="3" id="KW-1185">Reference proteome</keyword>
<accession>A0ABY3N6R1</accession>
<dbReference type="Proteomes" id="UP000322283">
    <property type="component" value="Unassembled WGS sequence"/>
</dbReference>
<keyword evidence="1" id="KW-0812">Transmembrane</keyword>
<evidence type="ECO:0000313" key="2">
    <source>
        <dbReference type="EMBL" id="TYL13266.1"/>
    </source>
</evidence>
<dbReference type="InterPro" id="IPR027981">
    <property type="entry name" value="DUF4446"/>
</dbReference>
<sequence>MAFSVEIYLLLYFNGEAVELASLNTFLSPYYAPILAGLLAFQVVLILWLLHNHGEIRRLNGRIRRLAETGEGQDLAEVLERFHDLVEVRKVLDQLQERVADLRVGFEGCLSRMGLVRFNAFPDTGSDLSFALALLTHEGNGFILTSLYARDETRIFIKPVQDGRSRYRLSEEEEKALAMALGLLTPEKAAS</sequence>
<evidence type="ECO:0000256" key="1">
    <source>
        <dbReference type="SAM" id="Phobius"/>
    </source>
</evidence>
<comment type="caution">
    <text evidence="2">The sequence shown here is derived from an EMBL/GenBank/DDBJ whole genome shotgun (WGS) entry which is preliminary data.</text>
</comment>
<protein>
    <recommendedName>
        <fullName evidence="4">DUF4446 family protein</fullName>
    </recommendedName>
</protein>
<name>A0ABY3N6R1_NEOTH</name>
<organism evidence="2 3">
    <name type="scientific">Neomoorella thermoacetica</name>
    <name type="common">Clostridium thermoaceticum</name>
    <dbReference type="NCBI Taxonomy" id="1525"/>
    <lineage>
        <taxon>Bacteria</taxon>
        <taxon>Bacillati</taxon>
        <taxon>Bacillota</taxon>
        <taxon>Clostridia</taxon>
        <taxon>Neomoorellales</taxon>
        <taxon>Neomoorellaceae</taxon>
        <taxon>Neomoorella</taxon>
    </lineage>
</organism>
<dbReference type="Pfam" id="PF14584">
    <property type="entry name" value="DUF4446"/>
    <property type="match status" value="1"/>
</dbReference>
<evidence type="ECO:0000313" key="3">
    <source>
        <dbReference type="Proteomes" id="UP000322283"/>
    </source>
</evidence>
<proteinExistence type="predicted"/>
<feature type="transmembrane region" description="Helical" evidence="1">
    <location>
        <begin position="30"/>
        <end position="50"/>
    </location>
</feature>
<gene>
    <name evidence="2" type="ORF">MTAT_16040</name>
</gene>
<keyword evidence="1" id="KW-1133">Transmembrane helix</keyword>
<dbReference type="EMBL" id="VCDX01000004">
    <property type="protein sequence ID" value="TYL13266.1"/>
    <property type="molecule type" value="Genomic_DNA"/>
</dbReference>
<reference evidence="2 3" key="1">
    <citation type="submission" date="2019-05" db="EMBL/GenBank/DDBJ databases">
        <title>Genome sequence of Moorella thermoacetica ATCC 33924.</title>
        <authorList>
            <person name="Poehlein A."/>
            <person name="Bengelsdorf F.R."/>
            <person name="Duerre P."/>
            <person name="Daniel R."/>
        </authorList>
    </citation>
    <scope>NUCLEOTIDE SEQUENCE [LARGE SCALE GENOMIC DNA]</scope>
    <source>
        <strain evidence="2 3">ATCC 33924</strain>
    </source>
</reference>